<sequence>MSVPWRVYQEKVADLFRALGFAVHIEGDVVGARAVHAVDVVATRTMFGVAILWIVECKLWNTAIPKEKVLALAQIATDVGADRAFLLSESGFQAGALRAAQKSNITLTSFDELVEHARPDMEEQQLAQLGRSLHLLQRRIYDEFDVSDYSGESERVGRQESPLDLLSIVFELKTIALPHAQAGEFPLIVGTIGSRYESGASFIEGAEQSFTRISACLDELHSTRQSALLLVQPKICEFTASVKSFLDATEAALDAGADVERLDASLAQALTHMKRIGKTADDLRTSLGRGEPRRALAAVMRLLIDGPYLFLADPQKSREQWIEMRPKVEVTLARLSALKSLYTTGLAPVVPYTVQSLC</sequence>
<dbReference type="AlphaFoldDB" id="A0A6N1XAJ1"/>
<reference evidence="2 3" key="1">
    <citation type="submission" date="2020-06" db="EMBL/GenBank/DDBJ databases">
        <title>Acidovorax antarctica sp. nov., isolated from Corinth ice sheet soil, Antarctic Fields Peninsula.</title>
        <authorList>
            <person name="Xu Q."/>
            <person name="Peng F."/>
        </authorList>
    </citation>
    <scope>NUCLEOTIDE SEQUENCE [LARGE SCALE GENOMIC DNA]</scope>
    <source>
        <strain evidence="2 3">16-35-5</strain>
    </source>
</reference>
<dbReference type="Proteomes" id="UP000509579">
    <property type="component" value="Chromosome"/>
</dbReference>
<dbReference type="PANTHER" id="PTHR30015:SF7">
    <property type="entry name" value="TYPE IV METHYL-DIRECTED RESTRICTION ENZYME ECOKMRR"/>
    <property type="match status" value="1"/>
</dbReference>
<dbReference type="InterPro" id="IPR011856">
    <property type="entry name" value="tRNA_endonuc-like_dom_sf"/>
</dbReference>
<organism evidence="2 3">
    <name type="scientific">Comamonas antarctica</name>
    <dbReference type="NCBI Taxonomy" id="2743470"/>
    <lineage>
        <taxon>Bacteria</taxon>
        <taxon>Pseudomonadati</taxon>
        <taxon>Pseudomonadota</taxon>
        <taxon>Betaproteobacteria</taxon>
        <taxon>Burkholderiales</taxon>
        <taxon>Comamonadaceae</taxon>
        <taxon>Comamonas</taxon>
    </lineage>
</organism>
<dbReference type="PANTHER" id="PTHR30015">
    <property type="entry name" value="MRR RESTRICTION SYSTEM PROTEIN"/>
    <property type="match status" value="1"/>
</dbReference>
<dbReference type="SUPFAM" id="SSF52980">
    <property type="entry name" value="Restriction endonuclease-like"/>
    <property type="match status" value="1"/>
</dbReference>
<dbReference type="InterPro" id="IPR011335">
    <property type="entry name" value="Restrct_endonuc-II-like"/>
</dbReference>
<dbReference type="InterPro" id="IPR052906">
    <property type="entry name" value="Type_IV_Methyl-Rstrct_Enzyme"/>
</dbReference>
<evidence type="ECO:0000313" key="3">
    <source>
        <dbReference type="Proteomes" id="UP000509579"/>
    </source>
</evidence>
<dbReference type="GO" id="GO:0009307">
    <property type="term" value="P:DNA restriction-modification system"/>
    <property type="evidence" value="ECO:0007669"/>
    <property type="project" value="InterPro"/>
</dbReference>
<keyword evidence="2" id="KW-0378">Hydrolase</keyword>
<gene>
    <name evidence="2" type="ORF">HUK68_18505</name>
</gene>
<dbReference type="EMBL" id="CP054840">
    <property type="protein sequence ID" value="QKV54726.1"/>
    <property type="molecule type" value="Genomic_DNA"/>
</dbReference>
<keyword evidence="3" id="KW-1185">Reference proteome</keyword>
<dbReference type="RefSeq" id="WP_175505523.1">
    <property type="nucleotide sequence ID" value="NZ_CP054840.1"/>
</dbReference>
<evidence type="ECO:0000259" key="1">
    <source>
        <dbReference type="Pfam" id="PF04471"/>
    </source>
</evidence>
<feature type="domain" description="Restriction endonuclease type IV Mrr" evidence="1">
    <location>
        <begin position="4"/>
        <end position="115"/>
    </location>
</feature>
<dbReference type="GO" id="GO:0015666">
    <property type="term" value="F:restriction endodeoxyribonuclease activity"/>
    <property type="evidence" value="ECO:0007669"/>
    <property type="project" value="TreeGrafter"/>
</dbReference>
<dbReference type="Gene3D" id="3.40.1350.10">
    <property type="match status" value="1"/>
</dbReference>
<keyword evidence="2" id="KW-0255">Endonuclease</keyword>
<evidence type="ECO:0000313" key="2">
    <source>
        <dbReference type="EMBL" id="QKV54726.1"/>
    </source>
</evidence>
<dbReference type="Pfam" id="PF04471">
    <property type="entry name" value="Mrr_cat"/>
    <property type="match status" value="1"/>
</dbReference>
<proteinExistence type="predicted"/>
<dbReference type="InterPro" id="IPR007560">
    <property type="entry name" value="Restrct_endonuc_IV_Mrr"/>
</dbReference>
<protein>
    <submittedName>
        <fullName evidence="2">Restriction endonuclease</fullName>
    </submittedName>
</protein>
<accession>A0A6N1XAJ1</accession>
<dbReference type="GO" id="GO:0003677">
    <property type="term" value="F:DNA binding"/>
    <property type="evidence" value="ECO:0007669"/>
    <property type="project" value="InterPro"/>
</dbReference>
<name>A0A6N1XAJ1_9BURK</name>
<keyword evidence="2" id="KW-0540">Nuclease</keyword>
<dbReference type="KEGG" id="aant:HUK68_18505"/>